<dbReference type="InterPro" id="IPR005247">
    <property type="entry name" value="YbhB_YbcL/LppC-like"/>
</dbReference>
<dbReference type="EnsemblPlants" id="Pp3c21_8040V3.2">
    <property type="protein sequence ID" value="Pp3c21_8040V3.2"/>
    <property type="gene ID" value="Pp3c21_8040"/>
</dbReference>
<reference evidence="2 4" key="1">
    <citation type="journal article" date="2008" name="Science">
        <title>The Physcomitrella genome reveals evolutionary insights into the conquest of land by plants.</title>
        <authorList>
            <person name="Rensing S."/>
            <person name="Lang D."/>
            <person name="Zimmer A."/>
            <person name="Terry A."/>
            <person name="Salamov A."/>
            <person name="Shapiro H."/>
            <person name="Nishiyama T."/>
            <person name="Perroud P.-F."/>
            <person name="Lindquist E."/>
            <person name="Kamisugi Y."/>
            <person name="Tanahashi T."/>
            <person name="Sakakibara K."/>
            <person name="Fujita T."/>
            <person name="Oishi K."/>
            <person name="Shin-I T."/>
            <person name="Kuroki Y."/>
            <person name="Toyoda A."/>
            <person name="Suzuki Y."/>
            <person name="Hashimoto A."/>
            <person name="Yamaguchi K."/>
            <person name="Sugano A."/>
            <person name="Kohara Y."/>
            <person name="Fujiyama A."/>
            <person name="Anterola A."/>
            <person name="Aoki S."/>
            <person name="Ashton N."/>
            <person name="Barbazuk W.B."/>
            <person name="Barker E."/>
            <person name="Bennetzen J."/>
            <person name="Bezanilla M."/>
            <person name="Blankenship R."/>
            <person name="Cho S.H."/>
            <person name="Dutcher S."/>
            <person name="Estelle M."/>
            <person name="Fawcett J.A."/>
            <person name="Gundlach H."/>
            <person name="Hanada K."/>
            <person name="Heyl A."/>
            <person name="Hicks K.A."/>
            <person name="Hugh J."/>
            <person name="Lohr M."/>
            <person name="Mayer K."/>
            <person name="Melkozernov A."/>
            <person name="Murata T."/>
            <person name="Nelson D."/>
            <person name="Pils B."/>
            <person name="Prigge M."/>
            <person name="Reiss B."/>
            <person name="Renner T."/>
            <person name="Rombauts S."/>
            <person name="Rushton P."/>
            <person name="Sanderfoot A."/>
            <person name="Schween G."/>
            <person name="Shiu S.-H."/>
            <person name="Stueber K."/>
            <person name="Theodoulou F.L."/>
            <person name="Tu H."/>
            <person name="Van de Peer Y."/>
            <person name="Verrier P.J."/>
            <person name="Waters E."/>
            <person name="Wood A."/>
            <person name="Yang L."/>
            <person name="Cove D."/>
            <person name="Cuming A."/>
            <person name="Hasebe M."/>
            <person name="Lucas S."/>
            <person name="Mishler D.B."/>
            <person name="Reski R."/>
            <person name="Grigoriev I."/>
            <person name="Quatrano R.S."/>
            <person name="Boore J.L."/>
        </authorList>
    </citation>
    <scope>NUCLEOTIDE SEQUENCE [LARGE SCALE GENOMIC DNA]</scope>
    <source>
        <strain evidence="3 4">cv. Gransden 2004</strain>
    </source>
</reference>
<reference evidence="2 4" key="2">
    <citation type="journal article" date="2018" name="Plant J.">
        <title>The Physcomitrella patens chromosome-scale assembly reveals moss genome structure and evolution.</title>
        <authorList>
            <person name="Lang D."/>
            <person name="Ullrich K.K."/>
            <person name="Murat F."/>
            <person name="Fuchs J."/>
            <person name="Jenkins J."/>
            <person name="Haas F.B."/>
            <person name="Piednoel M."/>
            <person name="Gundlach H."/>
            <person name="Van Bel M."/>
            <person name="Meyberg R."/>
            <person name="Vives C."/>
            <person name="Morata J."/>
            <person name="Symeonidi A."/>
            <person name="Hiss M."/>
            <person name="Muchero W."/>
            <person name="Kamisugi Y."/>
            <person name="Saleh O."/>
            <person name="Blanc G."/>
            <person name="Decker E.L."/>
            <person name="van Gessel N."/>
            <person name="Grimwood J."/>
            <person name="Hayes R.D."/>
            <person name="Graham S.W."/>
            <person name="Gunter L.E."/>
            <person name="McDaniel S.F."/>
            <person name="Hoernstein S.N.W."/>
            <person name="Larsson A."/>
            <person name="Li F.W."/>
            <person name="Perroud P.F."/>
            <person name="Phillips J."/>
            <person name="Ranjan P."/>
            <person name="Rokshar D.S."/>
            <person name="Rothfels C.J."/>
            <person name="Schneider L."/>
            <person name="Shu S."/>
            <person name="Stevenson D.W."/>
            <person name="Thummler F."/>
            <person name="Tillich M."/>
            <person name="Villarreal Aguilar J.C."/>
            <person name="Widiez T."/>
            <person name="Wong G.K."/>
            <person name="Wymore A."/>
            <person name="Zhang Y."/>
            <person name="Zimmer A.D."/>
            <person name="Quatrano R.S."/>
            <person name="Mayer K.F.X."/>
            <person name="Goodstein D."/>
            <person name="Casacuberta J.M."/>
            <person name="Vandepoele K."/>
            <person name="Reski R."/>
            <person name="Cuming A.C."/>
            <person name="Tuskan G.A."/>
            <person name="Maumus F."/>
            <person name="Salse J."/>
            <person name="Schmutz J."/>
            <person name="Rensing S.A."/>
        </authorList>
    </citation>
    <scope>NUCLEOTIDE SEQUENCE [LARGE SCALE GENOMIC DNA]</scope>
    <source>
        <strain evidence="3 4">cv. Gransden 2004</strain>
    </source>
</reference>
<dbReference type="Proteomes" id="UP000006727">
    <property type="component" value="Chromosome 21"/>
</dbReference>
<feature type="compositionally biased region" description="Polar residues" evidence="1">
    <location>
        <begin position="195"/>
        <end position="210"/>
    </location>
</feature>
<accession>A0A2K1IR42</accession>
<evidence type="ECO:0000313" key="2">
    <source>
        <dbReference type="EMBL" id="PNR31745.1"/>
    </source>
</evidence>
<dbReference type="OMA" id="HFDNQVT"/>
<dbReference type="CDD" id="cd00865">
    <property type="entry name" value="PEBP_bact_arch"/>
    <property type="match status" value="1"/>
</dbReference>
<dbReference type="EnsemblPlants" id="Pp3c21_8040V3.1">
    <property type="protein sequence ID" value="Pp3c21_8040V3.1"/>
    <property type="gene ID" value="Pp3c21_8040"/>
</dbReference>
<protein>
    <recommendedName>
        <fullName evidence="5">PEBP-like protein</fullName>
    </recommendedName>
</protein>
<dbReference type="SUPFAM" id="SSF49777">
    <property type="entry name" value="PEBP-like"/>
    <property type="match status" value="1"/>
</dbReference>
<dbReference type="STRING" id="3218.A0A2K1IR42"/>
<dbReference type="InterPro" id="IPR008914">
    <property type="entry name" value="PEBP"/>
</dbReference>
<evidence type="ECO:0000313" key="3">
    <source>
        <dbReference type="EnsemblPlants" id="Pp3c21_8040V3.1"/>
    </source>
</evidence>
<dbReference type="Gramene" id="Pp3c21_8040V3.2">
    <property type="protein sequence ID" value="Pp3c21_8040V3.2"/>
    <property type="gene ID" value="Pp3c21_8040"/>
</dbReference>
<evidence type="ECO:0008006" key="5">
    <source>
        <dbReference type="Google" id="ProtNLM"/>
    </source>
</evidence>
<feature type="region of interest" description="Disordered" evidence="1">
    <location>
        <begin position="172"/>
        <end position="210"/>
    </location>
</feature>
<keyword evidence="4" id="KW-1185">Reference proteome</keyword>
<name>A0A2K1IR42_PHYPA</name>
<dbReference type="SMR" id="A0A2K1IR42"/>
<dbReference type="EMBL" id="ABEU02000021">
    <property type="protein sequence ID" value="PNR31745.1"/>
    <property type="molecule type" value="Genomic_DNA"/>
</dbReference>
<evidence type="ECO:0000256" key="1">
    <source>
        <dbReference type="SAM" id="MobiDB-lite"/>
    </source>
</evidence>
<gene>
    <name evidence="3" type="primary">LOC112273979</name>
    <name evidence="2" type="ORF">PHYPA_025868</name>
</gene>
<dbReference type="InterPro" id="IPR036610">
    <property type="entry name" value="PEBP-like_sf"/>
</dbReference>
<proteinExistence type="predicted"/>
<dbReference type="Gene3D" id="3.90.280.10">
    <property type="entry name" value="PEBP-like"/>
    <property type="match status" value="1"/>
</dbReference>
<dbReference type="OrthoDB" id="10251855at2759"/>
<reference evidence="3" key="3">
    <citation type="submission" date="2020-12" db="UniProtKB">
        <authorList>
            <consortium name="EnsemblPlants"/>
        </authorList>
    </citation>
    <scope>IDENTIFICATION</scope>
</reference>
<dbReference type="PaxDb" id="3218-PP1S441_20V6.1"/>
<sequence length="210" mass="23789">MDESAMYITSRAFKNGERIPPQYTQDGQGARSNISPPLEWYNIPDETVCLVLIVEDPAPQMERSPRSFCHWVVLNIPPTLKGLPEHFTTKEHDDDRDELTQIREGINDFKVPSYFGPKPPVGEHNYEFRLYALDAYPKVPKKPNVDRLKEAMEGHILKEAVLTGHYSKDQYGTGNEKGYYPSGVPQLSGPGRAQLKSQHNNTRVATVAHQ</sequence>
<evidence type="ECO:0000313" key="4">
    <source>
        <dbReference type="Proteomes" id="UP000006727"/>
    </source>
</evidence>
<dbReference type="Gramene" id="Pp3c21_8040V3.1">
    <property type="protein sequence ID" value="Pp3c21_8040V3.1"/>
    <property type="gene ID" value="Pp3c21_8040"/>
</dbReference>
<dbReference type="AlphaFoldDB" id="A0A2K1IR42"/>
<dbReference type="NCBIfam" id="TIGR00481">
    <property type="entry name" value="YbhB/YbcL family Raf kinase inhibitor-like protein"/>
    <property type="match status" value="1"/>
</dbReference>
<dbReference type="PANTHER" id="PTHR30289:SF1">
    <property type="entry name" value="PEBP (PHOSPHATIDYLETHANOLAMINE-BINDING PROTEIN) FAMILY PROTEIN"/>
    <property type="match status" value="1"/>
</dbReference>
<dbReference type="GeneID" id="112273979"/>
<dbReference type="Pfam" id="PF01161">
    <property type="entry name" value="PBP"/>
    <property type="match status" value="1"/>
</dbReference>
<organism evidence="2">
    <name type="scientific">Physcomitrium patens</name>
    <name type="common">Spreading-leaved earth moss</name>
    <name type="synonym">Physcomitrella patens</name>
    <dbReference type="NCBI Taxonomy" id="3218"/>
    <lineage>
        <taxon>Eukaryota</taxon>
        <taxon>Viridiplantae</taxon>
        <taxon>Streptophyta</taxon>
        <taxon>Embryophyta</taxon>
        <taxon>Bryophyta</taxon>
        <taxon>Bryophytina</taxon>
        <taxon>Bryopsida</taxon>
        <taxon>Funariidae</taxon>
        <taxon>Funariales</taxon>
        <taxon>Funariaceae</taxon>
        <taxon>Physcomitrium</taxon>
    </lineage>
</organism>
<dbReference type="PANTHER" id="PTHR30289">
    <property type="entry name" value="UNCHARACTERIZED PROTEIN YBCL-RELATED"/>
    <property type="match status" value="1"/>
</dbReference>
<dbReference type="RefSeq" id="XP_024358866.1">
    <property type="nucleotide sequence ID" value="XM_024503098.2"/>
</dbReference>